<evidence type="ECO:0000313" key="2">
    <source>
        <dbReference type="Proteomes" id="UP000187735"/>
    </source>
</evidence>
<gene>
    <name evidence="1" type="ORF">Fuma_04160</name>
</gene>
<dbReference type="RefSeq" id="WP_077025813.1">
    <property type="nucleotide sequence ID" value="NZ_CP017641.1"/>
</dbReference>
<dbReference type="OrthoDB" id="218143at2"/>
<dbReference type="STRING" id="1891926.Fuma_04160"/>
<protein>
    <submittedName>
        <fullName evidence="1">Uncharacterized protein</fullName>
    </submittedName>
</protein>
<organism evidence="1 2">
    <name type="scientific">Fuerstiella marisgermanici</name>
    <dbReference type="NCBI Taxonomy" id="1891926"/>
    <lineage>
        <taxon>Bacteria</taxon>
        <taxon>Pseudomonadati</taxon>
        <taxon>Planctomycetota</taxon>
        <taxon>Planctomycetia</taxon>
        <taxon>Planctomycetales</taxon>
        <taxon>Planctomycetaceae</taxon>
        <taxon>Fuerstiella</taxon>
    </lineage>
</organism>
<keyword evidence="2" id="KW-1185">Reference proteome</keyword>
<dbReference type="AlphaFoldDB" id="A0A1P8WKF6"/>
<evidence type="ECO:0000313" key="1">
    <source>
        <dbReference type="EMBL" id="APZ94528.1"/>
    </source>
</evidence>
<dbReference type="Proteomes" id="UP000187735">
    <property type="component" value="Chromosome"/>
</dbReference>
<reference evidence="1 2" key="1">
    <citation type="journal article" date="2016" name="Front. Microbiol.">
        <title>Fuerstia marisgermanicae gen. nov., sp. nov., an Unusual Member of the Phylum Planctomycetes from the German Wadden Sea.</title>
        <authorList>
            <person name="Kohn T."/>
            <person name="Heuer A."/>
            <person name="Jogler M."/>
            <person name="Vollmers J."/>
            <person name="Boedeker C."/>
            <person name="Bunk B."/>
            <person name="Rast P."/>
            <person name="Borchert D."/>
            <person name="Glockner I."/>
            <person name="Freese H.M."/>
            <person name="Klenk H.P."/>
            <person name="Overmann J."/>
            <person name="Kaster A.K."/>
            <person name="Rohde M."/>
            <person name="Wiegand S."/>
            <person name="Jogler C."/>
        </authorList>
    </citation>
    <scope>NUCLEOTIDE SEQUENCE [LARGE SCALE GENOMIC DNA]</scope>
    <source>
        <strain evidence="1 2">NH11</strain>
    </source>
</reference>
<proteinExistence type="predicted"/>
<dbReference type="KEGG" id="fmr:Fuma_04160"/>
<accession>A0A1P8WKF6</accession>
<name>A0A1P8WKF6_9PLAN</name>
<dbReference type="EMBL" id="CP017641">
    <property type="protein sequence ID" value="APZ94528.1"/>
    <property type="molecule type" value="Genomic_DNA"/>
</dbReference>
<sequence>MDPTTCYELILEYIESHDYSEARIYAAILHNWLAHRGFYPEGCVPERVDEVLEHLLKPACLPGAMRTRFRSITCYDCDNGSQIGSLKEAIDDGWTAIIGDDDLKVTSHLGTCPLCRMRDSQELLT</sequence>